<dbReference type="Pfam" id="PF02195">
    <property type="entry name" value="ParB_N"/>
    <property type="match status" value="1"/>
</dbReference>
<evidence type="ECO:0000256" key="1">
    <source>
        <dbReference type="ARBA" id="ARBA00006295"/>
    </source>
</evidence>
<dbReference type="GO" id="GO:0007059">
    <property type="term" value="P:chromosome segregation"/>
    <property type="evidence" value="ECO:0007669"/>
    <property type="project" value="UniProtKB-KW"/>
</dbReference>
<evidence type="ECO:0000313" key="5">
    <source>
        <dbReference type="EMBL" id="QNG49080.1"/>
    </source>
</evidence>
<dbReference type="Pfam" id="PF17762">
    <property type="entry name" value="HTH_ParB"/>
    <property type="match status" value="1"/>
</dbReference>
<dbReference type="SUPFAM" id="SSF110849">
    <property type="entry name" value="ParB/Sulfiredoxin"/>
    <property type="match status" value="1"/>
</dbReference>
<evidence type="ECO:0000256" key="3">
    <source>
        <dbReference type="SAM" id="MobiDB-lite"/>
    </source>
</evidence>
<dbReference type="GO" id="GO:0005694">
    <property type="term" value="C:chromosome"/>
    <property type="evidence" value="ECO:0007669"/>
    <property type="project" value="TreeGrafter"/>
</dbReference>
<feature type="region of interest" description="Disordered" evidence="3">
    <location>
        <begin position="261"/>
        <end position="334"/>
    </location>
</feature>
<dbReference type="Proteomes" id="UP000515377">
    <property type="component" value="Chromosome"/>
</dbReference>
<gene>
    <name evidence="5" type="ORF">H3V42_16405</name>
</gene>
<evidence type="ECO:0000313" key="6">
    <source>
        <dbReference type="Proteomes" id="UP000515377"/>
    </source>
</evidence>
<dbReference type="EMBL" id="CP060122">
    <property type="protein sequence ID" value="QNG49080.1"/>
    <property type="molecule type" value="Genomic_DNA"/>
</dbReference>
<feature type="compositionally biased region" description="Polar residues" evidence="3">
    <location>
        <begin position="325"/>
        <end position="334"/>
    </location>
</feature>
<organism evidence="5 6">
    <name type="scientific">Sphingobium yanoikuyae</name>
    <name type="common">Sphingomonas yanoikuyae</name>
    <dbReference type="NCBI Taxonomy" id="13690"/>
    <lineage>
        <taxon>Bacteria</taxon>
        <taxon>Pseudomonadati</taxon>
        <taxon>Pseudomonadota</taxon>
        <taxon>Alphaproteobacteria</taxon>
        <taxon>Sphingomonadales</taxon>
        <taxon>Sphingomonadaceae</taxon>
        <taxon>Sphingobium</taxon>
    </lineage>
</organism>
<dbReference type="Gene3D" id="3.90.1530.30">
    <property type="match status" value="1"/>
</dbReference>
<accession>A0A9X7ULP2</accession>
<dbReference type="SMART" id="SM00470">
    <property type="entry name" value="ParB"/>
    <property type="match status" value="1"/>
</dbReference>
<dbReference type="InterPro" id="IPR041468">
    <property type="entry name" value="HTH_ParB/Spo0J"/>
</dbReference>
<dbReference type="InterPro" id="IPR050336">
    <property type="entry name" value="Chromosome_partition/occlusion"/>
</dbReference>
<dbReference type="PANTHER" id="PTHR33375:SF1">
    <property type="entry name" value="CHROMOSOME-PARTITIONING PROTEIN PARB-RELATED"/>
    <property type="match status" value="1"/>
</dbReference>
<dbReference type="NCBIfam" id="TIGR00180">
    <property type="entry name" value="parB_part"/>
    <property type="match status" value="1"/>
</dbReference>
<evidence type="ECO:0000256" key="2">
    <source>
        <dbReference type="ARBA" id="ARBA00022829"/>
    </source>
</evidence>
<sequence length="539" mass="57783">MTLPLSRIIPGYNPRRYFDRRKHEELVASLRLRGMLQPILVRPNPGHDAADTYLIVAGGRRYRAALEAFGPEGEVPVIIRVMTDQEALEAAIDENDVRDDASETEQADAAVRVLAACQDDRAEAARRLGWSKAKFDRRLALANLSDTVKLALDERRIKVGHAELLAAVPADKQDKALETILGSGLDVSKTRDLLMRVTQDLASACFDKGECMTCPFNSAAQRALFETHIDDGHCTNAACFELKTQTAEMIRFEEQERADKAARVAASLAEDDPGDDADDDGQDDGADESMDDVTETPAAAVDAPQGGQAIASAQSVVPRKADSASKASGPTVTATSIAGRTAELREASWRTALARALAGNAAHAHSTILVAAMTGTLPQIKAETLKARAGLLVDPAFPGLDYGAKIAVIEALQEPHAATILSAIGAAYARDAANFEHVADLARAFDVDLRATWQVDRAFLERYTKDELSFIARECGLIAHMGEKAFAKRLGGKKTDLVTGMLGAIGFDWAGRLPSCMTLEGRYGPPPLQADASPTKIAA</sequence>
<dbReference type="AlphaFoldDB" id="A0A9X7ULP2"/>
<reference evidence="5 6" key="1">
    <citation type="submission" date="2020-07" db="EMBL/GenBank/DDBJ databases">
        <title>Whole genome sequence of Sphingobium yanoikuyae A3.</title>
        <authorList>
            <person name="Han S.-S."/>
        </authorList>
    </citation>
    <scope>NUCLEOTIDE SEQUENCE [LARGE SCALE GENOMIC DNA]</scope>
    <source>
        <strain evidence="5 6">A3</strain>
    </source>
</reference>
<dbReference type="PANTHER" id="PTHR33375">
    <property type="entry name" value="CHROMOSOME-PARTITIONING PROTEIN PARB-RELATED"/>
    <property type="match status" value="1"/>
</dbReference>
<dbReference type="InterPro" id="IPR022396">
    <property type="entry name" value="PRTRC_ParB"/>
</dbReference>
<feature type="domain" description="ParB-like N-terminal" evidence="4">
    <location>
        <begin position="1"/>
        <end position="96"/>
    </location>
</feature>
<name>A0A9X7ULP2_SPHYA</name>
<proteinExistence type="inferred from homology"/>
<dbReference type="Gene3D" id="1.10.10.2830">
    <property type="match status" value="1"/>
</dbReference>
<keyword evidence="2" id="KW-0159">Chromosome partition</keyword>
<evidence type="ECO:0000259" key="4">
    <source>
        <dbReference type="SMART" id="SM00470"/>
    </source>
</evidence>
<dbReference type="InterPro" id="IPR036086">
    <property type="entry name" value="ParB/Sulfiredoxin_sf"/>
</dbReference>
<comment type="similarity">
    <text evidence="1">Belongs to the ParB family.</text>
</comment>
<dbReference type="InterPro" id="IPR003115">
    <property type="entry name" value="ParB_N"/>
</dbReference>
<dbReference type="SUPFAM" id="SSF109709">
    <property type="entry name" value="KorB DNA-binding domain-like"/>
    <property type="match status" value="1"/>
</dbReference>
<feature type="compositionally biased region" description="Acidic residues" evidence="3">
    <location>
        <begin position="269"/>
        <end position="294"/>
    </location>
</feature>
<dbReference type="InterPro" id="IPR004437">
    <property type="entry name" value="ParB/RepB/Spo0J"/>
</dbReference>
<dbReference type="GO" id="GO:0003677">
    <property type="term" value="F:DNA binding"/>
    <property type="evidence" value="ECO:0007669"/>
    <property type="project" value="InterPro"/>
</dbReference>
<dbReference type="NCBIfam" id="TIGR03734">
    <property type="entry name" value="PRTRC_parB"/>
    <property type="match status" value="1"/>
</dbReference>
<protein>
    <submittedName>
        <fullName evidence="5">PRTRC system ParB family protein</fullName>
    </submittedName>
</protein>